<dbReference type="InterPro" id="IPR036625">
    <property type="entry name" value="E3-bd_dom_sf"/>
</dbReference>
<dbReference type="Gene3D" id="3.30.559.10">
    <property type="entry name" value="Chloramphenicol acetyltransferase-like domain"/>
    <property type="match status" value="1"/>
</dbReference>
<dbReference type="GO" id="GO:0005737">
    <property type="term" value="C:cytoplasm"/>
    <property type="evidence" value="ECO:0007669"/>
    <property type="project" value="TreeGrafter"/>
</dbReference>
<dbReference type="InterPro" id="IPR050743">
    <property type="entry name" value="2-oxoacid_DH_E2_comp"/>
</dbReference>
<gene>
    <name evidence="10" type="ORF">SAMN04487987_10992</name>
</gene>
<name>A0A1I1RBE7_9FLAO</name>
<reference evidence="11" key="1">
    <citation type="submission" date="2016-10" db="EMBL/GenBank/DDBJ databases">
        <authorList>
            <person name="Varghese N."/>
            <person name="Submissions S."/>
        </authorList>
    </citation>
    <scope>NUCLEOTIDE SEQUENCE [LARGE SCALE GENOMIC DNA]</scope>
    <source>
        <strain evidence="11">DSM 25730</strain>
    </source>
</reference>
<dbReference type="InterPro" id="IPR003016">
    <property type="entry name" value="2-oxoA_DH_lipoyl-BS"/>
</dbReference>
<organism evidence="10 11">
    <name type="scientific">Algibacter pectinivorans</name>
    <dbReference type="NCBI Taxonomy" id="870482"/>
    <lineage>
        <taxon>Bacteria</taxon>
        <taxon>Pseudomonadati</taxon>
        <taxon>Bacteroidota</taxon>
        <taxon>Flavobacteriia</taxon>
        <taxon>Flavobacteriales</taxon>
        <taxon>Flavobacteriaceae</taxon>
        <taxon>Algibacter</taxon>
    </lineage>
</organism>
<sequence length="451" mass="49349">MAKFELRLPKMGESVAEATVTSWLKEVGDTIDMDDPVLEIATDKVDSEVPSEVDGVLVERFFNVDDIVQVGQVLAIIETEGEDTHANENLNGEESVEALDDNEKVVVAELEEVLTVAKETVAPAVVSSGDRFYSPLVKNIAKAEGISQAELDGITGTGKDARVTKNDILDYITIKGAGQQNNTAKIETPITSTAKIEQPKQVESKAVKQPAVIPSGEDEIIQMSRMGKLIAHHMVESIKTSAHVQSFIEADVTNIWNWRKKVKDDFMKREGENLTFTPIFMEAIAKALRDFPMMNISFQDDKIIKKKNINLGMAAALPDGNLIVPVIKNADQLNLVGMTKQVNDLANRARIGKLKPDDTQGGTYTVTNVGTFGSIMGTPIINQPQVGILALGAIRKVPAVIETPEGDFIGIRYKMYLSHSYDHRVVNGALGGMFVKAVADYLEAWDVNREI</sequence>
<evidence type="ECO:0000256" key="3">
    <source>
        <dbReference type="ARBA" id="ARBA00011484"/>
    </source>
</evidence>
<dbReference type="Gene3D" id="4.10.320.10">
    <property type="entry name" value="E3-binding domain"/>
    <property type="match status" value="1"/>
</dbReference>
<dbReference type="SUPFAM" id="SSF52777">
    <property type="entry name" value="CoA-dependent acyltransferases"/>
    <property type="match status" value="1"/>
</dbReference>
<dbReference type="EMBL" id="FOMI01000009">
    <property type="protein sequence ID" value="SFD31694.1"/>
    <property type="molecule type" value="Genomic_DNA"/>
</dbReference>
<evidence type="ECO:0000259" key="8">
    <source>
        <dbReference type="PROSITE" id="PS50968"/>
    </source>
</evidence>
<dbReference type="PROSITE" id="PS51826">
    <property type="entry name" value="PSBD"/>
    <property type="match status" value="1"/>
</dbReference>
<comment type="similarity">
    <text evidence="2 7">Belongs to the 2-oxoacid dehydrogenase family.</text>
</comment>
<dbReference type="EC" id="2.3.1.-" evidence="7"/>
<evidence type="ECO:0000256" key="7">
    <source>
        <dbReference type="RuleBase" id="RU003423"/>
    </source>
</evidence>
<protein>
    <recommendedName>
        <fullName evidence="7">Dihydrolipoamide acetyltransferase component of pyruvate dehydrogenase complex</fullName>
        <ecNumber evidence="7">2.3.1.-</ecNumber>
    </recommendedName>
</protein>
<evidence type="ECO:0000256" key="2">
    <source>
        <dbReference type="ARBA" id="ARBA00007317"/>
    </source>
</evidence>
<evidence type="ECO:0000313" key="10">
    <source>
        <dbReference type="EMBL" id="SFD31694.1"/>
    </source>
</evidence>
<evidence type="ECO:0000313" key="11">
    <source>
        <dbReference type="Proteomes" id="UP000199439"/>
    </source>
</evidence>
<dbReference type="GO" id="GO:0031405">
    <property type="term" value="F:lipoic acid binding"/>
    <property type="evidence" value="ECO:0007669"/>
    <property type="project" value="TreeGrafter"/>
</dbReference>
<dbReference type="SUPFAM" id="SSF51230">
    <property type="entry name" value="Single hybrid motif"/>
    <property type="match status" value="1"/>
</dbReference>
<dbReference type="Pfam" id="PF00364">
    <property type="entry name" value="Biotin_lipoyl"/>
    <property type="match status" value="1"/>
</dbReference>
<dbReference type="AlphaFoldDB" id="A0A1I1RBE7"/>
<dbReference type="Pfam" id="PF02817">
    <property type="entry name" value="E3_binding"/>
    <property type="match status" value="1"/>
</dbReference>
<dbReference type="GO" id="GO:0016407">
    <property type="term" value="F:acetyltransferase activity"/>
    <property type="evidence" value="ECO:0007669"/>
    <property type="project" value="TreeGrafter"/>
</dbReference>
<dbReference type="STRING" id="870482.SAMN04487987_10992"/>
<dbReference type="InterPro" id="IPR023213">
    <property type="entry name" value="CAT-like_dom_sf"/>
</dbReference>
<keyword evidence="11" id="KW-1185">Reference proteome</keyword>
<dbReference type="RefSeq" id="WP_092852924.1">
    <property type="nucleotide sequence ID" value="NZ_FOMI01000009.1"/>
</dbReference>
<keyword evidence="4 7" id="KW-0808">Transferase</keyword>
<evidence type="ECO:0000256" key="6">
    <source>
        <dbReference type="ARBA" id="ARBA00023315"/>
    </source>
</evidence>
<dbReference type="PANTHER" id="PTHR43178">
    <property type="entry name" value="DIHYDROLIPOAMIDE ACETYLTRANSFERASE COMPONENT OF PYRUVATE DEHYDROGENASE COMPLEX"/>
    <property type="match status" value="1"/>
</dbReference>
<dbReference type="InterPro" id="IPR001078">
    <property type="entry name" value="2-oxoacid_DH_actylTfrase"/>
</dbReference>
<accession>A0A1I1RBE7</accession>
<dbReference type="SUPFAM" id="SSF47005">
    <property type="entry name" value="Peripheral subunit-binding domain of 2-oxo acid dehydrogenase complex"/>
    <property type="match status" value="1"/>
</dbReference>
<dbReference type="Proteomes" id="UP000199439">
    <property type="component" value="Unassembled WGS sequence"/>
</dbReference>
<dbReference type="PANTHER" id="PTHR43178:SF5">
    <property type="entry name" value="LIPOAMIDE ACYLTRANSFERASE COMPONENT OF BRANCHED-CHAIN ALPHA-KETO ACID DEHYDROGENASE COMPLEX, MITOCHONDRIAL"/>
    <property type="match status" value="1"/>
</dbReference>
<dbReference type="CDD" id="cd06849">
    <property type="entry name" value="lipoyl_domain"/>
    <property type="match status" value="1"/>
</dbReference>
<feature type="domain" description="Lipoyl-binding" evidence="8">
    <location>
        <begin position="3"/>
        <end position="78"/>
    </location>
</feature>
<proteinExistence type="inferred from homology"/>
<evidence type="ECO:0000256" key="1">
    <source>
        <dbReference type="ARBA" id="ARBA00001938"/>
    </source>
</evidence>
<evidence type="ECO:0000256" key="5">
    <source>
        <dbReference type="ARBA" id="ARBA00022823"/>
    </source>
</evidence>
<keyword evidence="5 7" id="KW-0450">Lipoyl</keyword>
<evidence type="ECO:0000259" key="9">
    <source>
        <dbReference type="PROSITE" id="PS51826"/>
    </source>
</evidence>
<dbReference type="OrthoDB" id="9805770at2"/>
<dbReference type="InterPro" id="IPR000089">
    <property type="entry name" value="Biotin_lipoyl"/>
</dbReference>
<keyword evidence="6 7" id="KW-0012">Acyltransferase</keyword>
<dbReference type="InterPro" id="IPR004167">
    <property type="entry name" value="PSBD"/>
</dbReference>
<feature type="domain" description="Peripheral subunit-binding (PSBD)" evidence="9">
    <location>
        <begin position="132"/>
        <end position="172"/>
    </location>
</feature>
<dbReference type="PROSITE" id="PS50968">
    <property type="entry name" value="BIOTINYL_LIPOYL"/>
    <property type="match status" value="1"/>
</dbReference>
<dbReference type="InterPro" id="IPR011053">
    <property type="entry name" value="Single_hybrid_motif"/>
</dbReference>
<comment type="subunit">
    <text evidence="3">Forms a 24-polypeptide structural core with octahedral symmetry.</text>
</comment>
<dbReference type="Pfam" id="PF00198">
    <property type="entry name" value="2-oxoacid_dh"/>
    <property type="match status" value="1"/>
</dbReference>
<dbReference type="Gene3D" id="2.40.50.100">
    <property type="match status" value="1"/>
</dbReference>
<evidence type="ECO:0000256" key="4">
    <source>
        <dbReference type="ARBA" id="ARBA00022679"/>
    </source>
</evidence>
<comment type="cofactor">
    <cofactor evidence="1 7">
        <name>(R)-lipoate</name>
        <dbReference type="ChEBI" id="CHEBI:83088"/>
    </cofactor>
</comment>
<dbReference type="PROSITE" id="PS00189">
    <property type="entry name" value="LIPOYL"/>
    <property type="match status" value="1"/>
</dbReference>